<proteinExistence type="predicted"/>
<organism evidence="2 3">
    <name type="scientific">Haladaptatus litoreus</name>
    <dbReference type="NCBI Taxonomy" id="553468"/>
    <lineage>
        <taxon>Archaea</taxon>
        <taxon>Methanobacteriati</taxon>
        <taxon>Methanobacteriota</taxon>
        <taxon>Stenosarchaea group</taxon>
        <taxon>Halobacteria</taxon>
        <taxon>Halobacteriales</taxon>
        <taxon>Haladaptataceae</taxon>
        <taxon>Haladaptatus</taxon>
    </lineage>
</organism>
<keyword evidence="3" id="KW-1185">Reference proteome</keyword>
<feature type="compositionally biased region" description="Polar residues" evidence="1">
    <location>
        <begin position="8"/>
        <end position="23"/>
    </location>
</feature>
<dbReference type="EMBL" id="FTNO01000008">
    <property type="protein sequence ID" value="SIR97364.1"/>
    <property type="molecule type" value="Genomic_DNA"/>
</dbReference>
<evidence type="ECO:0000313" key="2">
    <source>
        <dbReference type="EMBL" id="SIR97364.1"/>
    </source>
</evidence>
<evidence type="ECO:0000313" key="3">
    <source>
        <dbReference type="Proteomes" id="UP000186914"/>
    </source>
</evidence>
<dbReference type="AlphaFoldDB" id="A0A1N7FAN9"/>
<accession>A0A1N7FAN9</accession>
<protein>
    <submittedName>
        <fullName evidence="2">Uncharacterized protein</fullName>
    </submittedName>
</protein>
<feature type="region of interest" description="Disordered" evidence="1">
    <location>
        <begin position="1"/>
        <end position="23"/>
    </location>
</feature>
<evidence type="ECO:0000256" key="1">
    <source>
        <dbReference type="SAM" id="MobiDB-lite"/>
    </source>
</evidence>
<gene>
    <name evidence="2" type="ORF">SAMN05421858_4882</name>
</gene>
<dbReference type="Proteomes" id="UP000186914">
    <property type="component" value="Unassembled WGS sequence"/>
</dbReference>
<name>A0A1N7FAN9_9EURY</name>
<reference evidence="3" key="1">
    <citation type="submission" date="2017-01" db="EMBL/GenBank/DDBJ databases">
        <authorList>
            <person name="Varghese N."/>
            <person name="Submissions S."/>
        </authorList>
    </citation>
    <scope>NUCLEOTIDE SEQUENCE [LARGE SCALE GENOMIC DNA]</scope>
    <source>
        <strain evidence="3">CGMCC 1.7737</strain>
    </source>
</reference>
<sequence>MWGCFHQVMSSETDSASSRQLSNRELAHSRSGLDSDSITTWTTRWVSVAITSKSRSPILTSLGGCEHTNLTQEETEDADYSVVITGVRRTPSRTTPPHEIHTALPVTHGGSNRLVTVECVFFCVIFCVIFCEMEGVALAIPLSYNVVIDNAH</sequence>